<dbReference type="STRING" id="159087.Daro_1060"/>
<gene>
    <name evidence="3" type="ordered locus">Daro_1060</name>
</gene>
<protein>
    <recommendedName>
        <fullName evidence="2">Ppx/GppA phosphatase N-terminal domain-containing protein</fullName>
    </recommendedName>
</protein>
<reference evidence="3" key="1">
    <citation type="submission" date="2005-08" db="EMBL/GenBank/DDBJ databases">
        <title>Complete sequence of Dechloromonas aromatica RCB.</title>
        <authorList>
            <person name="Salinero K.K."/>
            <person name="Copeland A."/>
            <person name="Lucas S."/>
            <person name="Lapidus A."/>
            <person name="Barry K."/>
            <person name="Detter J.C."/>
            <person name="Glavina T."/>
            <person name="Hammon N."/>
            <person name="Israni S."/>
            <person name="Pitluck S."/>
            <person name="Di Bartolo G."/>
            <person name="Trong S."/>
            <person name="Schmutz J."/>
            <person name="Larimer F."/>
            <person name="Land M."/>
            <person name="Ivanova N."/>
            <person name="Richardson P."/>
        </authorList>
    </citation>
    <scope>NUCLEOTIDE SEQUENCE</scope>
    <source>
        <strain evidence="3">RCB</strain>
    </source>
</reference>
<dbReference type="Pfam" id="PF02541">
    <property type="entry name" value="Ppx-GppA"/>
    <property type="match status" value="1"/>
</dbReference>
<evidence type="ECO:0000256" key="1">
    <source>
        <dbReference type="SAM" id="SignalP"/>
    </source>
</evidence>
<evidence type="ECO:0000259" key="2">
    <source>
        <dbReference type="Pfam" id="PF02541"/>
    </source>
</evidence>
<dbReference type="eggNOG" id="COG0248">
    <property type="taxonomic scope" value="Bacteria"/>
</dbReference>
<feature type="signal peptide" evidence="1">
    <location>
        <begin position="1"/>
        <end position="21"/>
    </location>
</feature>
<dbReference type="Gene3D" id="3.30.420.150">
    <property type="entry name" value="Exopolyphosphatase. Domain 2"/>
    <property type="match status" value="1"/>
</dbReference>
<name>Q47H65_DECAR</name>
<sequence>MIARRLLAGLVFTLLATTAAAEGPCRVAFDIGSSGIRAGADNSSVTARGDIDYLAPLWAGHGLEETVAPTITALRDLPEKAGFSPECERVGGGFSAWRLAMAQGAGDLSRLLERIWSASGVAVLVIPQLKEGAYGYFGARQLLGDALKTTHVLDIGGGSLQIAGDQTSFGETLGQKVWHRHLCREIRNSESTPCTLQPMTGDELAMARSLLAEKLTGVASALPEPVSMTAISRPVSRGVLPAIRKLSAASSEEKGFQRAELTSAIERLARLSQEETAAELGGSGHLAWLLSDMLLVEGLLQATGGERLQVAEIDLTNLPGLLADDHAFAWQKHYGCYLERLRSLGLDTYASDPATCP</sequence>
<feature type="domain" description="Ppx/GppA phosphatase N-terminal" evidence="2">
    <location>
        <begin position="111"/>
        <end position="276"/>
    </location>
</feature>
<dbReference type="AlphaFoldDB" id="Q47H65"/>
<dbReference type="EMBL" id="CP000089">
    <property type="protein sequence ID" value="AAZ45816.1"/>
    <property type="molecule type" value="Genomic_DNA"/>
</dbReference>
<evidence type="ECO:0000313" key="3">
    <source>
        <dbReference type="EMBL" id="AAZ45816.1"/>
    </source>
</evidence>
<accession>Q47H65</accession>
<dbReference type="InterPro" id="IPR003695">
    <property type="entry name" value="Ppx_GppA_N"/>
</dbReference>
<dbReference type="KEGG" id="dar:Daro_1060"/>
<keyword evidence="1" id="KW-0732">Signal</keyword>
<feature type="chain" id="PRO_5004233214" description="Ppx/GppA phosphatase N-terminal domain-containing protein" evidence="1">
    <location>
        <begin position="22"/>
        <end position="357"/>
    </location>
</feature>
<proteinExistence type="predicted"/>
<dbReference type="HOGENOM" id="CLU_775492_0_0_4"/>
<dbReference type="OrthoDB" id="9179623at2"/>
<organism evidence="3">
    <name type="scientific">Dechloromonas aromatica (strain RCB)</name>
    <dbReference type="NCBI Taxonomy" id="159087"/>
    <lineage>
        <taxon>Bacteria</taxon>
        <taxon>Pseudomonadati</taxon>
        <taxon>Pseudomonadota</taxon>
        <taxon>Betaproteobacteria</taxon>
        <taxon>Rhodocyclales</taxon>
        <taxon>Azonexaceae</taxon>
        <taxon>Dechloromonas</taxon>
    </lineage>
</organism>